<comment type="caution">
    <text evidence="2">The sequence shown here is derived from an EMBL/GenBank/DDBJ whole genome shotgun (WGS) entry which is preliminary data.</text>
</comment>
<evidence type="ECO:0000313" key="2">
    <source>
        <dbReference type="EMBL" id="GFY45096.1"/>
    </source>
</evidence>
<keyword evidence="1" id="KW-0812">Transmembrane</keyword>
<keyword evidence="4" id="KW-1185">Reference proteome</keyword>
<keyword evidence="1" id="KW-1133">Transmembrane helix</keyword>
<dbReference type="EMBL" id="BMAV01004616">
    <property type="protein sequence ID" value="GFY45096.1"/>
    <property type="molecule type" value="Genomic_DNA"/>
</dbReference>
<dbReference type="OrthoDB" id="6425854at2759"/>
<evidence type="ECO:0000313" key="4">
    <source>
        <dbReference type="Proteomes" id="UP000886998"/>
    </source>
</evidence>
<evidence type="ECO:0000256" key="1">
    <source>
        <dbReference type="SAM" id="Phobius"/>
    </source>
</evidence>
<feature type="transmembrane region" description="Helical" evidence="1">
    <location>
        <begin position="12"/>
        <end position="36"/>
    </location>
</feature>
<organism evidence="2 4">
    <name type="scientific">Trichonephila inaurata madagascariensis</name>
    <dbReference type="NCBI Taxonomy" id="2747483"/>
    <lineage>
        <taxon>Eukaryota</taxon>
        <taxon>Metazoa</taxon>
        <taxon>Ecdysozoa</taxon>
        <taxon>Arthropoda</taxon>
        <taxon>Chelicerata</taxon>
        <taxon>Arachnida</taxon>
        <taxon>Araneae</taxon>
        <taxon>Araneomorphae</taxon>
        <taxon>Entelegynae</taxon>
        <taxon>Araneoidea</taxon>
        <taxon>Nephilidae</taxon>
        <taxon>Trichonephila</taxon>
        <taxon>Trichonephila inaurata</taxon>
    </lineage>
</organism>
<keyword evidence="1" id="KW-0472">Membrane</keyword>
<reference evidence="2" key="1">
    <citation type="submission" date="2020-08" db="EMBL/GenBank/DDBJ databases">
        <title>Multicomponent nature underlies the extraordinary mechanical properties of spider dragline silk.</title>
        <authorList>
            <person name="Kono N."/>
            <person name="Nakamura H."/>
            <person name="Mori M."/>
            <person name="Yoshida Y."/>
            <person name="Ohtoshi R."/>
            <person name="Malay A.D."/>
            <person name="Moran D.A.P."/>
            <person name="Tomita M."/>
            <person name="Numata K."/>
            <person name="Arakawa K."/>
        </authorList>
    </citation>
    <scope>NUCLEOTIDE SEQUENCE</scope>
</reference>
<gene>
    <name evidence="2" type="primary">AVEN_193770_1</name>
    <name evidence="2" type="ORF">TNIN_139291</name>
    <name evidence="3" type="ORF">TNIN_143221</name>
</gene>
<dbReference type="SUPFAM" id="SSF57567">
    <property type="entry name" value="Serine protease inhibitors"/>
    <property type="match status" value="1"/>
</dbReference>
<proteinExistence type="predicted"/>
<dbReference type="Gene3D" id="2.10.25.10">
    <property type="entry name" value="Laminin"/>
    <property type="match status" value="1"/>
</dbReference>
<accession>A0A8X6X320</accession>
<sequence>MKSLYKSDAFQLIISTATSVMKTIFFLCCVAVFAVIASSDDSEEIDADYFDKIGLSKKCHGNQTFSSYSMCDKRCDQMKPPTHCSEEIYVGCGCKQHYIAVDSSFSKCVRPKDCP</sequence>
<dbReference type="CDD" id="cd19941">
    <property type="entry name" value="TIL"/>
    <property type="match status" value="1"/>
</dbReference>
<evidence type="ECO:0000313" key="3">
    <source>
        <dbReference type="EMBL" id="GFY70235.1"/>
    </source>
</evidence>
<name>A0A8X6X320_9ARAC</name>
<dbReference type="Proteomes" id="UP000886998">
    <property type="component" value="Unassembled WGS sequence"/>
</dbReference>
<dbReference type="EMBL" id="BMAV01018118">
    <property type="protein sequence ID" value="GFY70235.1"/>
    <property type="molecule type" value="Genomic_DNA"/>
</dbReference>
<protein>
    <submittedName>
        <fullName evidence="2">TIL domain-containing protein</fullName>
    </submittedName>
</protein>
<dbReference type="InterPro" id="IPR036084">
    <property type="entry name" value="Ser_inhib-like_sf"/>
</dbReference>
<dbReference type="AlphaFoldDB" id="A0A8X6X320"/>